<dbReference type="GO" id="GO:0046872">
    <property type="term" value="F:metal ion binding"/>
    <property type="evidence" value="ECO:0007669"/>
    <property type="project" value="UniProtKB-KW"/>
</dbReference>
<evidence type="ECO:0000256" key="3">
    <source>
        <dbReference type="ARBA" id="ARBA00022801"/>
    </source>
</evidence>
<accession>A0A6A5ZC36</accession>
<keyword evidence="3" id="KW-0378">Hydrolase</keyword>
<dbReference type="OrthoDB" id="10250730at2759"/>
<feature type="domain" description="Metallo-beta-lactamase" evidence="5">
    <location>
        <begin position="47"/>
        <end position="251"/>
    </location>
</feature>
<dbReference type="PANTHER" id="PTHR42978:SF5">
    <property type="entry name" value="METALLO-BETA-LACTAMASE DOMAIN-CONTAINING PROTEIN"/>
    <property type="match status" value="1"/>
</dbReference>
<gene>
    <name evidence="6" type="ORF">BDV96DRAFT_611627</name>
</gene>
<dbReference type="Proteomes" id="UP000799770">
    <property type="component" value="Unassembled WGS sequence"/>
</dbReference>
<evidence type="ECO:0000313" key="7">
    <source>
        <dbReference type="Proteomes" id="UP000799770"/>
    </source>
</evidence>
<proteinExistence type="inferred from homology"/>
<dbReference type="CDD" id="cd07730">
    <property type="entry name" value="metallo-hydrolase-like_MBL-fold"/>
    <property type="match status" value="1"/>
</dbReference>
<evidence type="ECO:0000256" key="1">
    <source>
        <dbReference type="ARBA" id="ARBA00007749"/>
    </source>
</evidence>
<dbReference type="EMBL" id="ML977319">
    <property type="protein sequence ID" value="KAF2117050.1"/>
    <property type="molecule type" value="Genomic_DNA"/>
</dbReference>
<evidence type="ECO:0000256" key="2">
    <source>
        <dbReference type="ARBA" id="ARBA00022723"/>
    </source>
</evidence>
<reference evidence="6" key="1">
    <citation type="journal article" date="2020" name="Stud. Mycol.">
        <title>101 Dothideomycetes genomes: a test case for predicting lifestyles and emergence of pathogens.</title>
        <authorList>
            <person name="Haridas S."/>
            <person name="Albert R."/>
            <person name="Binder M."/>
            <person name="Bloem J."/>
            <person name="Labutti K."/>
            <person name="Salamov A."/>
            <person name="Andreopoulos B."/>
            <person name="Baker S."/>
            <person name="Barry K."/>
            <person name="Bills G."/>
            <person name="Bluhm B."/>
            <person name="Cannon C."/>
            <person name="Castanera R."/>
            <person name="Culley D."/>
            <person name="Daum C."/>
            <person name="Ezra D."/>
            <person name="Gonzalez J."/>
            <person name="Henrissat B."/>
            <person name="Kuo A."/>
            <person name="Liang C."/>
            <person name="Lipzen A."/>
            <person name="Lutzoni F."/>
            <person name="Magnuson J."/>
            <person name="Mondo S."/>
            <person name="Nolan M."/>
            <person name="Ohm R."/>
            <person name="Pangilinan J."/>
            <person name="Park H.-J."/>
            <person name="Ramirez L."/>
            <person name="Alfaro M."/>
            <person name="Sun H."/>
            <person name="Tritt A."/>
            <person name="Yoshinaga Y."/>
            <person name="Zwiers L.-H."/>
            <person name="Turgeon B."/>
            <person name="Goodwin S."/>
            <person name="Spatafora J."/>
            <person name="Crous P."/>
            <person name="Grigoriev I."/>
        </authorList>
    </citation>
    <scope>NUCLEOTIDE SEQUENCE</scope>
    <source>
        <strain evidence="6">CBS 627.86</strain>
    </source>
</reference>
<keyword evidence="2" id="KW-0479">Metal-binding</keyword>
<dbReference type="GO" id="GO:0016787">
    <property type="term" value="F:hydrolase activity"/>
    <property type="evidence" value="ECO:0007669"/>
    <property type="project" value="UniProtKB-KW"/>
</dbReference>
<organism evidence="6 7">
    <name type="scientific">Lophiotrema nucula</name>
    <dbReference type="NCBI Taxonomy" id="690887"/>
    <lineage>
        <taxon>Eukaryota</taxon>
        <taxon>Fungi</taxon>
        <taxon>Dikarya</taxon>
        <taxon>Ascomycota</taxon>
        <taxon>Pezizomycotina</taxon>
        <taxon>Dothideomycetes</taxon>
        <taxon>Pleosporomycetidae</taxon>
        <taxon>Pleosporales</taxon>
        <taxon>Lophiotremataceae</taxon>
        <taxon>Lophiotrema</taxon>
    </lineage>
</organism>
<dbReference type="InterPro" id="IPR051013">
    <property type="entry name" value="MBL_superfamily_lactonases"/>
</dbReference>
<dbReference type="SMART" id="SM00849">
    <property type="entry name" value="Lactamase_B"/>
    <property type="match status" value="1"/>
</dbReference>
<keyword evidence="4" id="KW-0862">Zinc</keyword>
<dbReference type="AlphaFoldDB" id="A0A6A5ZC36"/>
<comment type="similarity">
    <text evidence="1">Belongs to the metallo-beta-lactamase superfamily.</text>
</comment>
<dbReference type="InterPro" id="IPR001279">
    <property type="entry name" value="Metallo-B-lactamas"/>
</dbReference>
<sequence length="368" mass="40295">MATVVLDLPDGNETCELAIINATCDLTSPAATLIEPVIPGHDFLNLPTLSFLMKHQSSGAQILFDLGCRKDFWNLPPPISSVIDSHVPAIGFDVENVQAAIMSHHHYDHVGDPKELPKSVDLIVGPGFKSNFYPGYPTSQASLCFEAAFEGRTVREIDFINAPTIGGFDAYDYFGDGSMYILNVPGHAIGHICGLVRTTPTTFAFLGAHTCHFAGAFRPTPDVPLPDTILPEADLDASLPSPCPCSIFTKLHPDQAKGRMSPYYKPYSAPDSWYVNPAVALESTNKLKSFDASEDVLVVIAHDPSVIGVVPFFPDGKLNEWQKNGWKEICRWRFLRELPMDGNSRPVLVDGTYRDGIKIKTLHGRVVS</sequence>
<dbReference type="Pfam" id="PF00753">
    <property type="entry name" value="Lactamase_B"/>
    <property type="match status" value="1"/>
</dbReference>
<dbReference type="InterPro" id="IPR036866">
    <property type="entry name" value="RibonucZ/Hydroxyglut_hydro"/>
</dbReference>
<keyword evidence="7" id="KW-1185">Reference proteome</keyword>
<dbReference type="PANTHER" id="PTHR42978">
    <property type="entry name" value="QUORUM-QUENCHING LACTONASE YTNP-RELATED-RELATED"/>
    <property type="match status" value="1"/>
</dbReference>
<name>A0A6A5ZC36_9PLEO</name>
<protein>
    <recommendedName>
        <fullName evidence="5">Metallo-beta-lactamase domain-containing protein</fullName>
    </recommendedName>
</protein>
<evidence type="ECO:0000313" key="6">
    <source>
        <dbReference type="EMBL" id="KAF2117050.1"/>
    </source>
</evidence>
<dbReference type="Gene3D" id="3.60.15.10">
    <property type="entry name" value="Ribonuclease Z/Hydroxyacylglutathione hydrolase-like"/>
    <property type="match status" value="1"/>
</dbReference>
<evidence type="ECO:0000256" key="4">
    <source>
        <dbReference type="ARBA" id="ARBA00022833"/>
    </source>
</evidence>
<dbReference type="SUPFAM" id="SSF56281">
    <property type="entry name" value="Metallo-hydrolase/oxidoreductase"/>
    <property type="match status" value="1"/>
</dbReference>
<evidence type="ECO:0000259" key="5">
    <source>
        <dbReference type="SMART" id="SM00849"/>
    </source>
</evidence>